<dbReference type="OrthoDB" id="5457526at2"/>
<dbReference type="Pfam" id="PF01925">
    <property type="entry name" value="TauE"/>
    <property type="match status" value="1"/>
</dbReference>
<feature type="transmembrane region" description="Helical" evidence="6">
    <location>
        <begin position="96"/>
        <end position="117"/>
    </location>
</feature>
<evidence type="ECO:0000256" key="5">
    <source>
        <dbReference type="ARBA" id="ARBA00023136"/>
    </source>
</evidence>
<sequence length="249" mass="25892">MFLIVTMLIIGVMCGFVGVGGAGFIISVLLLFDVEIHTALATSLSAMVFTTLSGAVSHLREGNIKISVGAATGIFGALGALVGSHLTSYIPAGDLHYLTAGMLLASAVLIVCRLFVFQKRSDDERKPLLEKKNLVLRALLLGCVTGVLSGLFGIGAAPFIQIGLILCFSLTIAEAIGTTMLVILPIAAGGSIGYVLQGYLDVTLLLQVLVGTMIGAYLGAKLTNYAPTQLLKIAMVATPVIAASLILWK</sequence>
<evidence type="ECO:0000313" key="8">
    <source>
        <dbReference type="Proteomes" id="UP000004080"/>
    </source>
</evidence>
<feature type="transmembrane region" description="Helical" evidence="6">
    <location>
        <begin position="68"/>
        <end position="90"/>
    </location>
</feature>
<keyword evidence="3 6" id="KW-0812">Transmembrane</keyword>
<feature type="transmembrane region" description="Helical" evidence="6">
    <location>
        <begin position="38"/>
        <end position="56"/>
    </location>
</feature>
<dbReference type="InterPro" id="IPR051598">
    <property type="entry name" value="TSUP/Inactive_protease-like"/>
</dbReference>
<protein>
    <recommendedName>
        <fullName evidence="6">Probable membrane transporter protein</fullName>
    </recommendedName>
</protein>
<proteinExistence type="inferred from homology"/>
<dbReference type="EMBL" id="AKKV01000042">
    <property type="protein sequence ID" value="EIT83933.1"/>
    <property type="molecule type" value="Genomic_DNA"/>
</dbReference>
<dbReference type="GO" id="GO:0005886">
    <property type="term" value="C:plasma membrane"/>
    <property type="evidence" value="ECO:0007669"/>
    <property type="project" value="UniProtKB-SubCell"/>
</dbReference>
<name>I8UAV3_9BACL</name>
<organism evidence="7 8">
    <name type="scientific">Fictibacillus macauensis ZFHKF-1</name>
    <dbReference type="NCBI Taxonomy" id="1196324"/>
    <lineage>
        <taxon>Bacteria</taxon>
        <taxon>Bacillati</taxon>
        <taxon>Bacillota</taxon>
        <taxon>Bacilli</taxon>
        <taxon>Bacillales</taxon>
        <taxon>Fictibacillaceae</taxon>
        <taxon>Fictibacillus</taxon>
    </lineage>
</organism>
<dbReference type="PANTHER" id="PTHR43701:SF2">
    <property type="entry name" value="MEMBRANE TRANSPORTER PROTEIN YJNA-RELATED"/>
    <property type="match status" value="1"/>
</dbReference>
<keyword evidence="5 6" id="KW-0472">Membrane</keyword>
<dbReference type="Proteomes" id="UP000004080">
    <property type="component" value="Unassembled WGS sequence"/>
</dbReference>
<keyword evidence="4 6" id="KW-1133">Transmembrane helix</keyword>
<comment type="similarity">
    <text evidence="2 6">Belongs to the 4-toluene sulfonate uptake permease (TSUP) (TC 2.A.102) family.</text>
</comment>
<dbReference type="AlphaFoldDB" id="I8UAV3"/>
<dbReference type="eggNOG" id="COG0730">
    <property type="taxonomic scope" value="Bacteria"/>
</dbReference>
<evidence type="ECO:0000256" key="6">
    <source>
        <dbReference type="RuleBase" id="RU363041"/>
    </source>
</evidence>
<reference evidence="7 8" key="1">
    <citation type="journal article" date="2012" name="J. Bacteriol.">
        <title>Genome of Bacillus macauensis ZFHKF-1, a Long-Chain-Forming Bacterium.</title>
        <authorList>
            <person name="Cai L."/>
            <person name="Zhang T."/>
        </authorList>
    </citation>
    <scope>NUCLEOTIDE SEQUENCE [LARGE SCALE GENOMIC DNA]</scope>
    <source>
        <strain evidence="7 8">ZFHKF-1</strain>
    </source>
</reference>
<keyword evidence="6" id="KW-1003">Cell membrane</keyword>
<accession>I8UAV3</accession>
<dbReference type="PANTHER" id="PTHR43701">
    <property type="entry name" value="MEMBRANE TRANSPORTER PROTEIN MJ0441-RELATED"/>
    <property type="match status" value="1"/>
</dbReference>
<comment type="subcellular location">
    <subcellularLocation>
        <location evidence="6">Cell membrane</location>
        <topology evidence="6">Multi-pass membrane protein</topology>
    </subcellularLocation>
    <subcellularLocation>
        <location evidence="1">Membrane</location>
        <topology evidence="1">Multi-pass membrane protein</topology>
    </subcellularLocation>
</comment>
<gene>
    <name evidence="7" type="ORF">A374_17899</name>
</gene>
<dbReference type="RefSeq" id="WP_007203649.1">
    <property type="nucleotide sequence ID" value="NZ_AKKV01000042.1"/>
</dbReference>
<feature type="transmembrane region" description="Helical" evidence="6">
    <location>
        <begin position="162"/>
        <end position="187"/>
    </location>
</feature>
<dbReference type="PATRIC" id="fig|1196324.3.peg.3654"/>
<comment type="caution">
    <text evidence="7">The sequence shown here is derived from an EMBL/GenBank/DDBJ whole genome shotgun (WGS) entry which is preliminary data.</text>
</comment>
<evidence type="ECO:0000256" key="3">
    <source>
        <dbReference type="ARBA" id="ARBA00022692"/>
    </source>
</evidence>
<dbReference type="STRING" id="1196324.A374_17899"/>
<feature type="transmembrane region" description="Helical" evidence="6">
    <location>
        <begin position="230"/>
        <end position="248"/>
    </location>
</feature>
<evidence type="ECO:0000256" key="4">
    <source>
        <dbReference type="ARBA" id="ARBA00022989"/>
    </source>
</evidence>
<dbReference type="InterPro" id="IPR002781">
    <property type="entry name" value="TM_pro_TauE-like"/>
</dbReference>
<evidence type="ECO:0000313" key="7">
    <source>
        <dbReference type="EMBL" id="EIT83933.1"/>
    </source>
</evidence>
<feature type="transmembrane region" description="Helical" evidence="6">
    <location>
        <begin position="199"/>
        <end position="218"/>
    </location>
</feature>
<keyword evidence="8" id="KW-1185">Reference proteome</keyword>
<feature type="transmembrane region" description="Helical" evidence="6">
    <location>
        <begin position="7"/>
        <end position="32"/>
    </location>
</feature>
<evidence type="ECO:0000256" key="1">
    <source>
        <dbReference type="ARBA" id="ARBA00004141"/>
    </source>
</evidence>
<feature type="transmembrane region" description="Helical" evidence="6">
    <location>
        <begin position="138"/>
        <end position="156"/>
    </location>
</feature>
<evidence type="ECO:0000256" key="2">
    <source>
        <dbReference type="ARBA" id="ARBA00009142"/>
    </source>
</evidence>